<dbReference type="PANTHER" id="PTHR34606">
    <property type="entry name" value="BON DOMAIN-CONTAINING PROTEIN"/>
    <property type="match status" value="1"/>
</dbReference>
<evidence type="ECO:0000313" key="3">
    <source>
        <dbReference type="EMBL" id="MDL0088021.1"/>
    </source>
</evidence>
<dbReference type="PROSITE" id="PS51257">
    <property type="entry name" value="PROKAR_LIPOPROTEIN"/>
    <property type="match status" value="1"/>
</dbReference>
<dbReference type="EMBL" id="JANURM010000001">
    <property type="protein sequence ID" value="MDL0087810.1"/>
    <property type="molecule type" value="Genomic_DNA"/>
</dbReference>
<proteinExistence type="predicted"/>
<keyword evidence="4" id="KW-1185">Reference proteome</keyword>
<evidence type="ECO:0000313" key="4">
    <source>
        <dbReference type="Proteomes" id="UP001173801"/>
    </source>
</evidence>
<dbReference type="PANTHER" id="PTHR34606:SF15">
    <property type="entry name" value="BON DOMAIN-CONTAINING PROTEIN"/>
    <property type="match status" value="1"/>
</dbReference>
<reference evidence="2" key="1">
    <citation type="submission" date="2022-08" db="EMBL/GenBank/DDBJ databases">
        <authorList>
            <person name="Wang H."/>
        </authorList>
    </citation>
    <scope>NUCLEOTIDE SEQUENCE</scope>
    <source>
        <strain evidence="2">PS10</strain>
    </source>
</reference>
<dbReference type="Proteomes" id="UP001173801">
    <property type="component" value="Unassembled WGS sequence"/>
</dbReference>
<comment type="caution">
    <text evidence="2">The sequence shown here is derived from an EMBL/GenBank/DDBJ whole genome shotgun (WGS) entry which is preliminary data.</text>
</comment>
<evidence type="ECO:0000259" key="1">
    <source>
        <dbReference type="PROSITE" id="PS50914"/>
    </source>
</evidence>
<feature type="domain" description="BON" evidence="1">
    <location>
        <begin position="46"/>
        <end position="114"/>
    </location>
</feature>
<evidence type="ECO:0000313" key="2">
    <source>
        <dbReference type="EMBL" id="MDL0087810.1"/>
    </source>
</evidence>
<dbReference type="InterPro" id="IPR051686">
    <property type="entry name" value="Lipoprotein_DolP"/>
</dbReference>
<protein>
    <submittedName>
        <fullName evidence="2">BON domain-containing protein</fullName>
    </submittedName>
</protein>
<gene>
    <name evidence="2" type="ORF">NYG85_00270</name>
    <name evidence="3" type="ORF">NYG85_01345</name>
</gene>
<dbReference type="Pfam" id="PF04972">
    <property type="entry name" value="BON"/>
    <property type="match status" value="2"/>
</dbReference>
<dbReference type="EMBL" id="JANURM010000001">
    <property type="protein sequence ID" value="MDL0088021.1"/>
    <property type="molecule type" value="Genomic_DNA"/>
</dbReference>
<dbReference type="InterPro" id="IPR014004">
    <property type="entry name" value="Transpt-assoc_nodulatn_dom_bac"/>
</dbReference>
<reference evidence="2" key="2">
    <citation type="journal article" date="2023" name="Microorganisms">
        <title>Isolation and Genomic Characteristics of Cat-Borne Campylobacter felis sp. nov. and Sheep-Borne Campylobacter ovis sp. nov.</title>
        <authorList>
            <person name="Wang H."/>
            <person name="Li Y."/>
            <person name="Gu Y."/>
            <person name="Zhou G."/>
            <person name="Chen X."/>
            <person name="Zhang X."/>
            <person name="Shao Z."/>
            <person name="Zhang J."/>
            <person name="Zhang M."/>
        </authorList>
    </citation>
    <scope>NUCLEOTIDE SEQUENCE</scope>
    <source>
        <strain evidence="2">PS10</strain>
    </source>
</reference>
<accession>A0ABT7HLD5</accession>
<feature type="domain" description="BON" evidence="1">
    <location>
        <begin position="120"/>
        <end position="188"/>
    </location>
</feature>
<dbReference type="RefSeq" id="WP_284936543.1">
    <property type="nucleotide sequence ID" value="NZ_JANURM010000001.1"/>
</dbReference>
<sequence length="188" mass="21421">MRFVLLVFLLFFTGCVARLTPISNAINIYDAYSISRDQRGIYSITKDKIIQTKIQSKILFDKDLSFMDIEIESFYGDVYLIGLVKDNEMIKKIVQIAKTTDGVKKIYTYLKIKKDEYPCNGFNILANLKRELFSDSSVEGTNVRVSVVGCDVVFSGVIADAKQEEHAIWYARHTQGVADVYSFLKILD</sequence>
<dbReference type="PROSITE" id="PS50914">
    <property type="entry name" value="BON"/>
    <property type="match status" value="2"/>
</dbReference>
<dbReference type="InterPro" id="IPR007055">
    <property type="entry name" value="BON_dom"/>
</dbReference>
<dbReference type="SMART" id="SM00749">
    <property type="entry name" value="BON"/>
    <property type="match status" value="2"/>
</dbReference>
<organism evidence="2 4">
    <name type="scientific">Campylobacter gastrosuis</name>
    <dbReference type="NCBI Taxonomy" id="2974576"/>
    <lineage>
        <taxon>Bacteria</taxon>
        <taxon>Pseudomonadati</taxon>
        <taxon>Campylobacterota</taxon>
        <taxon>Epsilonproteobacteria</taxon>
        <taxon>Campylobacterales</taxon>
        <taxon>Campylobacteraceae</taxon>
        <taxon>Campylobacter</taxon>
    </lineage>
</organism>
<name>A0ABT7HLD5_9BACT</name>